<evidence type="ECO:0000313" key="2">
    <source>
        <dbReference type="Proteomes" id="UP000609802"/>
    </source>
</evidence>
<dbReference type="Pfam" id="PF04464">
    <property type="entry name" value="Glyphos_transf"/>
    <property type="match status" value="1"/>
</dbReference>
<protein>
    <recommendedName>
        <fullName evidence="3">CDP-glycerol--glycerophosphate glycerophosphotransferase</fullName>
    </recommendedName>
</protein>
<dbReference type="Proteomes" id="UP000609802">
    <property type="component" value="Unassembled WGS sequence"/>
</dbReference>
<proteinExistence type="predicted"/>
<dbReference type="InterPro" id="IPR007554">
    <property type="entry name" value="Glycerophosphate_synth"/>
</dbReference>
<gene>
    <name evidence="1" type="ORF">GCM10016455_31590</name>
</gene>
<dbReference type="Gene3D" id="3.40.50.12580">
    <property type="match status" value="1"/>
</dbReference>
<comment type="caution">
    <text evidence="1">The sequence shown here is derived from an EMBL/GenBank/DDBJ whole genome shotgun (WGS) entry which is preliminary data.</text>
</comment>
<dbReference type="RefSeq" id="WP_191287517.1">
    <property type="nucleotide sequence ID" value="NZ_BNCH01000010.1"/>
</dbReference>
<sequence length="373" mass="41887">MRRNLDDIRVGFVISHPFHYLIYQPLIRAIKNPLVVVETRKSTPFGFSRDFFDSLDCPHVVVDESRLSVVDQQVDVIFIMTPKHLNARFRHARTVVVQYGMAKEYYNYGLWRTSADLNMMYGPYSTKMVEGHAVARSVGNLRLDGYTPSRIGGGGLLYLPTYGELSTLERFADLLPQLNSAIPISIKLHHASEFANADVIERLKDNPRITLLDGYTDTLDHISGADIVLSDYSGAIFDAIFLDRPVALFQPGYTQSVKRTDDRSIEISCGSKLGEVLDSDDSLITFFDRLASEGYNLVNAQMNPSDFLSNKGKAVPAALELLEQLINDEVERTIVQESIGSTYAKLASRPTKPVVISFRTALRQRLDRWVSGQ</sequence>
<evidence type="ECO:0008006" key="3">
    <source>
        <dbReference type="Google" id="ProtNLM"/>
    </source>
</evidence>
<reference evidence="2" key="1">
    <citation type="journal article" date="2019" name="Int. J. Syst. Evol. Microbiol.">
        <title>The Global Catalogue of Microorganisms (GCM) 10K type strain sequencing project: providing services to taxonomists for standard genome sequencing and annotation.</title>
        <authorList>
            <consortium name="The Broad Institute Genomics Platform"/>
            <consortium name="The Broad Institute Genome Sequencing Center for Infectious Disease"/>
            <person name="Wu L."/>
            <person name="Ma J."/>
        </authorList>
    </citation>
    <scope>NUCLEOTIDE SEQUENCE [LARGE SCALE GENOMIC DNA]</scope>
    <source>
        <strain evidence="2">KCTC 42443</strain>
    </source>
</reference>
<dbReference type="EMBL" id="BNCH01000010">
    <property type="protein sequence ID" value="GHF08233.1"/>
    <property type="molecule type" value="Genomic_DNA"/>
</dbReference>
<accession>A0ABQ3J844</accession>
<organism evidence="1 2">
    <name type="scientific">Aliiroseovarius zhejiangensis</name>
    <dbReference type="NCBI Taxonomy" id="1632025"/>
    <lineage>
        <taxon>Bacteria</taxon>
        <taxon>Pseudomonadati</taxon>
        <taxon>Pseudomonadota</taxon>
        <taxon>Alphaproteobacteria</taxon>
        <taxon>Rhodobacterales</taxon>
        <taxon>Paracoccaceae</taxon>
        <taxon>Aliiroseovarius</taxon>
    </lineage>
</organism>
<dbReference type="SUPFAM" id="SSF53756">
    <property type="entry name" value="UDP-Glycosyltransferase/glycogen phosphorylase"/>
    <property type="match status" value="1"/>
</dbReference>
<keyword evidence="2" id="KW-1185">Reference proteome</keyword>
<evidence type="ECO:0000313" key="1">
    <source>
        <dbReference type="EMBL" id="GHF08233.1"/>
    </source>
</evidence>
<dbReference type="InterPro" id="IPR043148">
    <property type="entry name" value="TagF_C"/>
</dbReference>
<name>A0ABQ3J844_9RHOB</name>